<evidence type="ECO:0000313" key="3">
    <source>
        <dbReference type="EMBL" id="KAK9039075.1"/>
    </source>
</evidence>
<dbReference type="PANTHER" id="PTHR36342:SF1">
    <property type="entry name" value="PTB DOMAIN ENGULFMENT ADAPTER"/>
    <property type="match status" value="1"/>
</dbReference>
<evidence type="ECO:0000313" key="4">
    <source>
        <dbReference type="Proteomes" id="UP001396334"/>
    </source>
</evidence>
<organism evidence="3 4">
    <name type="scientific">Hibiscus sabdariffa</name>
    <name type="common">roselle</name>
    <dbReference type="NCBI Taxonomy" id="183260"/>
    <lineage>
        <taxon>Eukaryota</taxon>
        <taxon>Viridiplantae</taxon>
        <taxon>Streptophyta</taxon>
        <taxon>Embryophyta</taxon>
        <taxon>Tracheophyta</taxon>
        <taxon>Spermatophyta</taxon>
        <taxon>Magnoliopsida</taxon>
        <taxon>eudicotyledons</taxon>
        <taxon>Gunneridae</taxon>
        <taxon>Pentapetalae</taxon>
        <taxon>rosids</taxon>
        <taxon>malvids</taxon>
        <taxon>Malvales</taxon>
        <taxon>Malvaceae</taxon>
        <taxon>Malvoideae</taxon>
        <taxon>Hibiscus</taxon>
    </lineage>
</organism>
<protein>
    <recommendedName>
        <fullName evidence="2">X8 domain-containing protein</fullName>
    </recommendedName>
</protein>
<dbReference type="SMART" id="SM00768">
    <property type="entry name" value="X8"/>
    <property type="match status" value="1"/>
</dbReference>
<feature type="domain" description="X8" evidence="2">
    <location>
        <begin position="365"/>
        <end position="451"/>
    </location>
</feature>
<dbReference type="EMBL" id="JBBPBN010000005">
    <property type="protein sequence ID" value="KAK9039075.1"/>
    <property type="molecule type" value="Genomic_DNA"/>
</dbReference>
<dbReference type="Gene3D" id="3.90.1430.10">
    <property type="entry name" value="Yeast translation eEF2 (G' domain)"/>
    <property type="match status" value="1"/>
</dbReference>
<dbReference type="Pfam" id="PF07983">
    <property type="entry name" value="X8"/>
    <property type="match status" value="1"/>
</dbReference>
<name>A0ABR2TNL5_9ROSI</name>
<gene>
    <name evidence="3" type="ORF">V6N11_023913</name>
</gene>
<keyword evidence="4" id="KW-1185">Reference proteome</keyword>
<proteinExistence type="predicted"/>
<dbReference type="Proteomes" id="UP001396334">
    <property type="component" value="Unassembled WGS sequence"/>
</dbReference>
<evidence type="ECO:0000259" key="2">
    <source>
        <dbReference type="SMART" id="SM00768"/>
    </source>
</evidence>
<dbReference type="PANTHER" id="PTHR36342">
    <property type="entry name" value="PTB DOMAIN ENGULFMENT ADAPTER"/>
    <property type="match status" value="1"/>
</dbReference>
<dbReference type="InterPro" id="IPR012946">
    <property type="entry name" value="X8"/>
</dbReference>
<keyword evidence="1" id="KW-0732">Signal</keyword>
<sequence length="460" mass="50269">MSSLSFTKSSLTRGKDEVYVAAVALRATKGPAQLFMSAAYSLGVWDLQHFMVIIKPSSPPLNSQATVFDFQPEDPEDIYTALAALSGRAVPGVVLTRKLRKLPRSRCWFVGYGEGDAVDKAYEFNNTWEVGLRVGLHDCRHYTNGLVEQLTGEKLVLEHLRRSNAQPPSSTQCTKDVFSFTQSMLISSKDKESLRESTDSDEVGSCITGDVGNIDPNQVTLLVEPIKGNSNVGSKLDGYAFSYLAKKAPWGPFYFNPETKMIVGKKESAGGSKAQAMLVQFVLEPLWQAYHTALELKVSKRTLKEVIKDLQILLQAVKILVAIYVEVANPKDMHSPLTLYLVLVSKELANYTLIVNAMSDHSSATYCLCKDGVGDQQLQKTLNYACGNGANCSAILQKGGCYNPNTVKDHYNNAVNNYFLRKGQAQGSCDFLGTATVSVNPPPNVALTCNFPSSSTNSVT</sequence>
<accession>A0ABR2TNL5</accession>
<reference evidence="3 4" key="1">
    <citation type="journal article" date="2024" name="G3 (Bethesda)">
        <title>Genome assembly of Hibiscus sabdariffa L. provides insights into metabolisms of medicinal natural products.</title>
        <authorList>
            <person name="Kim T."/>
        </authorList>
    </citation>
    <scope>NUCLEOTIDE SEQUENCE [LARGE SCALE GENOMIC DNA]</scope>
    <source>
        <strain evidence="3">TK-2024</strain>
        <tissue evidence="3">Old leaves</tissue>
    </source>
</reference>
<dbReference type="Gene3D" id="1.20.58.1040">
    <property type="match status" value="1"/>
</dbReference>
<evidence type="ECO:0000256" key="1">
    <source>
        <dbReference type="ARBA" id="ARBA00022729"/>
    </source>
</evidence>
<comment type="caution">
    <text evidence="3">The sequence shown here is derived from an EMBL/GenBank/DDBJ whole genome shotgun (WGS) entry which is preliminary data.</text>
</comment>